<dbReference type="CDD" id="cd00685">
    <property type="entry name" value="Trans_IPPS_HT"/>
    <property type="match status" value="1"/>
</dbReference>
<dbReference type="PANTHER" id="PTHR12001">
    <property type="entry name" value="GERANYLGERANYL PYROPHOSPHATE SYNTHASE"/>
    <property type="match status" value="1"/>
</dbReference>
<keyword evidence="3" id="KW-0808">Transferase</keyword>
<gene>
    <name evidence="4" type="ORF">EI42_00284</name>
</gene>
<dbReference type="PANTHER" id="PTHR12001:SF86">
    <property type="entry name" value="GERANYLGERANYL DIPHOSPHATE SYNTHASE"/>
    <property type="match status" value="1"/>
</dbReference>
<evidence type="ECO:0000256" key="1">
    <source>
        <dbReference type="ARBA" id="ARBA00022723"/>
    </source>
</evidence>
<evidence type="ECO:0000256" key="2">
    <source>
        <dbReference type="ARBA" id="ARBA00022842"/>
    </source>
</evidence>
<dbReference type="RefSeq" id="WP_111318043.1">
    <property type="nucleotide sequence ID" value="NZ_BIFX01000001.1"/>
</dbReference>
<keyword evidence="5" id="KW-1185">Reference proteome</keyword>
<dbReference type="InterPro" id="IPR008949">
    <property type="entry name" value="Isoprenoid_synthase_dom_sf"/>
</dbReference>
<evidence type="ECO:0000313" key="5">
    <source>
        <dbReference type="Proteomes" id="UP000248806"/>
    </source>
</evidence>
<dbReference type="GO" id="GO:0004659">
    <property type="term" value="F:prenyltransferase activity"/>
    <property type="evidence" value="ECO:0007669"/>
    <property type="project" value="InterPro"/>
</dbReference>
<name>A0A326UDJ1_THEHA</name>
<dbReference type="InterPro" id="IPR033749">
    <property type="entry name" value="Polyprenyl_synt_CS"/>
</dbReference>
<keyword evidence="1" id="KW-0479">Metal-binding</keyword>
<evidence type="ECO:0000313" key="4">
    <source>
        <dbReference type="EMBL" id="PZW36114.1"/>
    </source>
</evidence>
<dbReference type="InterPro" id="IPR000092">
    <property type="entry name" value="Polyprenyl_synt"/>
</dbReference>
<dbReference type="Pfam" id="PF00348">
    <property type="entry name" value="polyprenyl_synt"/>
    <property type="match status" value="1"/>
</dbReference>
<organism evidence="4 5">
    <name type="scientific">Thermosporothrix hazakensis</name>
    <dbReference type="NCBI Taxonomy" id="644383"/>
    <lineage>
        <taxon>Bacteria</taxon>
        <taxon>Bacillati</taxon>
        <taxon>Chloroflexota</taxon>
        <taxon>Ktedonobacteria</taxon>
        <taxon>Ktedonobacterales</taxon>
        <taxon>Thermosporotrichaceae</taxon>
        <taxon>Thermosporothrix</taxon>
    </lineage>
</organism>
<proteinExistence type="inferred from homology"/>
<dbReference type="SUPFAM" id="SSF48576">
    <property type="entry name" value="Terpenoid synthases"/>
    <property type="match status" value="1"/>
</dbReference>
<accession>A0A326UDJ1</accession>
<evidence type="ECO:0000256" key="3">
    <source>
        <dbReference type="RuleBase" id="RU004466"/>
    </source>
</evidence>
<reference evidence="4 5" key="1">
    <citation type="submission" date="2018-06" db="EMBL/GenBank/DDBJ databases">
        <title>Genomic Encyclopedia of Archaeal and Bacterial Type Strains, Phase II (KMG-II): from individual species to whole genera.</title>
        <authorList>
            <person name="Goeker M."/>
        </authorList>
    </citation>
    <scope>NUCLEOTIDE SEQUENCE [LARGE SCALE GENOMIC DNA]</scope>
    <source>
        <strain evidence="4 5">ATCC BAA-1881</strain>
    </source>
</reference>
<dbReference type="Proteomes" id="UP000248806">
    <property type="component" value="Unassembled WGS sequence"/>
</dbReference>
<dbReference type="PROSITE" id="PS00723">
    <property type="entry name" value="POLYPRENYL_SYNTHASE_1"/>
    <property type="match status" value="1"/>
</dbReference>
<dbReference type="SFLD" id="SFLDS00005">
    <property type="entry name" value="Isoprenoid_Synthase_Type_I"/>
    <property type="match status" value="1"/>
</dbReference>
<dbReference type="EMBL" id="QKUF01000001">
    <property type="protein sequence ID" value="PZW36114.1"/>
    <property type="molecule type" value="Genomic_DNA"/>
</dbReference>
<dbReference type="PROSITE" id="PS00444">
    <property type="entry name" value="POLYPRENYL_SYNTHASE_2"/>
    <property type="match status" value="1"/>
</dbReference>
<dbReference type="GO" id="GO:0008299">
    <property type="term" value="P:isoprenoid biosynthetic process"/>
    <property type="evidence" value="ECO:0007669"/>
    <property type="project" value="InterPro"/>
</dbReference>
<comment type="similarity">
    <text evidence="3">Belongs to the FPP/GGPP synthase family.</text>
</comment>
<dbReference type="AlphaFoldDB" id="A0A326UDJ1"/>
<dbReference type="Gene3D" id="1.10.600.10">
    <property type="entry name" value="Farnesyl Diphosphate Synthase"/>
    <property type="match status" value="1"/>
</dbReference>
<sequence length="371" mass="41468">MTLSPTLYATLTRYQQRISDALKASFERIAADPATVQSANDLAPYYGQMRYHLGWVDASFTPTSSNPGKLLRPTLLLLAYEAAGAWGLSNEQDYLERALPAAASVELTHNFTLIHDDIVDGDKERRHRRTLWSIWGASHGINSGDGMFALSRLALWDVLEKGVEGEIAARLGRVLDRSCLTLAEGQYLDMSFEDQTEVSTAMYIDMIQRKTAALMACAAEMGAMLGTRDQATIESLRTFGEAIGLAFQVRDDLLGVWATTAELGKTEAGDIYRRKKSLPILHALEQASAEDRARLQQIYQQQEPLSTEQVRTVLECMERTGTRAYCRTFLSQYCQRAYKALAQVPRQNNPVAQRALDDMEVMVRFVEEAAH</sequence>
<dbReference type="OrthoDB" id="9805316at2"/>
<protein>
    <submittedName>
        <fullName evidence="4">Geranylgeranyl diphosphate synthase type I</fullName>
    </submittedName>
</protein>
<dbReference type="GO" id="GO:0046872">
    <property type="term" value="F:metal ion binding"/>
    <property type="evidence" value="ECO:0007669"/>
    <property type="project" value="UniProtKB-KW"/>
</dbReference>
<comment type="caution">
    <text evidence="4">The sequence shown here is derived from an EMBL/GenBank/DDBJ whole genome shotgun (WGS) entry which is preliminary data.</text>
</comment>
<dbReference type="SFLD" id="SFLDG01017">
    <property type="entry name" value="Polyprenyl_Transferase_Like"/>
    <property type="match status" value="1"/>
</dbReference>
<keyword evidence="2" id="KW-0460">Magnesium</keyword>